<dbReference type="PANTHER" id="PTHR30570">
    <property type="entry name" value="PERIPLASMIC PHOSPHATE BINDING COMPONENT OF PHOSPHATE ABC TRANSPORTER"/>
    <property type="match status" value="1"/>
</dbReference>
<evidence type="ECO:0000259" key="3">
    <source>
        <dbReference type="Pfam" id="PF12849"/>
    </source>
</evidence>
<evidence type="ECO:0000313" key="4">
    <source>
        <dbReference type="EMBL" id="HJG90053.1"/>
    </source>
</evidence>
<dbReference type="EMBL" id="DYUD01000030">
    <property type="protein sequence ID" value="HJG90053.1"/>
    <property type="molecule type" value="Genomic_DNA"/>
</dbReference>
<dbReference type="Gene3D" id="3.40.190.10">
    <property type="entry name" value="Periplasmic binding protein-like II"/>
    <property type="match status" value="2"/>
</dbReference>
<dbReference type="PANTHER" id="PTHR30570:SF1">
    <property type="entry name" value="PHOSPHATE-BINDING PROTEIN PSTS"/>
    <property type="match status" value="1"/>
</dbReference>
<organism evidence="4 5">
    <name type="scientific">Barnesiella viscericola</name>
    <dbReference type="NCBI Taxonomy" id="397865"/>
    <lineage>
        <taxon>Bacteria</taxon>
        <taxon>Pseudomonadati</taxon>
        <taxon>Bacteroidota</taxon>
        <taxon>Bacteroidia</taxon>
        <taxon>Bacteroidales</taxon>
        <taxon>Barnesiellaceae</taxon>
        <taxon>Barnesiella</taxon>
    </lineage>
</organism>
<dbReference type="RefSeq" id="WP_273307104.1">
    <property type="nucleotide sequence ID" value="NZ_DYUD01000030.1"/>
</dbReference>
<dbReference type="InterPro" id="IPR024370">
    <property type="entry name" value="PBP_domain"/>
</dbReference>
<reference evidence="4" key="2">
    <citation type="submission" date="2021-09" db="EMBL/GenBank/DDBJ databases">
        <authorList>
            <person name="Gilroy R."/>
        </authorList>
    </citation>
    <scope>NUCLEOTIDE SEQUENCE</scope>
    <source>
        <strain evidence="4">CHK121-7720</strain>
    </source>
</reference>
<dbReference type="AlphaFoldDB" id="A0A921SVV8"/>
<dbReference type="Proteomes" id="UP000757103">
    <property type="component" value="Unassembled WGS sequence"/>
</dbReference>
<dbReference type="PROSITE" id="PS51257">
    <property type="entry name" value="PROKAR_LIPOPROTEIN"/>
    <property type="match status" value="1"/>
</dbReference>
<gene>
    <name evidence="4" type="ORF">K8U91_11360</name>
</gene>
<feature type="domain" description="PBP" evidence="3">
    <location>
        <begin position="40"/>
        <end position="291"/>
    </location>
</feature>
<feature type="signal peptide" evidence="2">
    <location>
        <begin position="1"/>
        <end position="23"/>
    </location>
</feature>
<dbReference type="InterPro" id="IPR050811">
    <property type="entry name" value="Phosphate_ABC_transporter"/>
</dbReference>
<sequence>MNKLLAFSFVVLMATLASSCASCQGDSEQKGERKVKETITSGVIDISCDESFEPIMEQEIMVFEAAYPKASIIPYYVSEAEALNMLLQDSVRLAVATRKLTPQEEASFKSRQLRVRTVQIALDGIAFIVNKSNKHDVISVDELRKIVTGEVTTWNQIYPNSSLGKINFVFDNQGSSSMRYAIDSLCQGKPLYQGLFAQKSNQAVIDYVAQTPNAIGVIGASWIGNEADTTNTSFTDVVKVMAVRKAPGYDPYKPYQYYIATGDYPLTRPIYMITTDPRNGLPTGFTKFVSSQRGQLIIFKTGIVPWQANIALKRDVSVTDAF</sequence>
<keyword evidence="1 2" id="KW-0732">Signal</keyword>
<evidence type="ECO:0000313" key="5">
    <source>
        <dbReference type="Proteomes" id="UP000757103"/>
    </source>
</evidence>
<name>A0A921SVV8_9BACT</name>
<evidence type="ECO:0000256" key="2">
    <source>
        <dbReference type="SAM" id="SignalP"/>
    </source>
</evidence>
<evidence type="ECO:0000256" key="1">
    <source>
        <dbReference type="ARBA" id="ARBA00022729"/>
    </source>
</evidence>
<accession>A0A921SVV8</accession>
<feature type="chain" id="PRO_5037908363" evidence="2">
    <location>
        <begin position="24"/>
        <end position="322"/>
    </location>
</feature>
<proteinExistence type="predicted"/>
<reference evidence="4" key="1">
    <citation type="journal article" date="2021" name="PeerJ">
        <title>Extensive microbial diversity within the chicken gut microbiome revealed by metagenomics and culture.</title>
        <authorList>
            <person name="Gilroy R."/>
            <person name="Ravi A."/>
            <person name="Getino M."/>
            <person name="Pursley I."/>
            <person name="Horton D.L."/>
            <person name="Alikhan N.F."/>
            <person name="Baker D."/>
            <person name="Gharbi K."/>
            <person name="Hall N."/>
            <person name="Watson M."/>
            <person name="Adriaenssens E.M."/>
            <person name="Foster-Nyarko E."/>
            <person name="Jarju S."/>
            <person name="Secka A."/>
            <person name="Antonio M."/>
            <person name="Oren A."/>
            <person name="Chaudhuri R.R."/>
            <person name="La Ragione R."/>
            <person name="Hildebrand F."/>
            <person name="Pallen M.J."/>
        </authorList>
    </citation>
    <scope>NUCLEOTIDE SEQUENCE</scope>
    <source>
        <strain evidence="4">CHK121-7720</strain>
    </source>
</reference>
<dbReference type="SUPFAM" id="SSF53850">
    <property type="entry name" value="Periplasmic binding protein-like II"/>
    <property type="match status" value="1"/>
</dbReference>
<comment type="caution">
    <text evidence="4">The sequence shown here is derived from an EMBL/GenBank/DDBJ whole genome shotgun (WGS) entry which is preliminary data.</text>
</comment>
<protein>
    <submittedName>
        <fullName evidence="4">Substrate-binding domain-containing protein</fullName>
    </submittedName>
</protein>
<dbReference type="Pfam" id="PF12849">
    <property type="entry name" value="PBP_like_2"/>
    <property type="match status" value="1"/>
</dbReference>